<proteinExistence type="predicted"/>
<organism evidence="1">
    <name type="scientific">Arundo donax</name>
    <name type="common">Giant reed</name>
    <name type="synonym">Donax arundinaceus</name>
    <dbReference type="NCBI Taxonomy" id="35708"/>
    <lineage>
        <taxon>Eukaryota</taxon>
        <taxon>Viridiplantae</taxon>
        <taxon>Streptophyta</taxon>
        <taxon>Embryophyta</taxon>
        <taxon>Tracheophyta</taxon>
        <taxon>Spermatophyta</taxon>
        <taxon>Magnoliopsida</taxon>
        <taxon>Liliopsida</taxon>
        <taxon>Poales</taxon>
        <taxon>Poaceae</taxon>
        <taxon>PACMAD clade</taxon>
        <taxon>Arundinoideae</taxon>
        <taxon>Arundineae</taxon>
        <taxon>Arundo</taxon>
    </lineage>
</organism>
<accession>A0A0A9GIC2</accession>
<dbReference type="AlphaFoldDB" id="A0A0A9GIC2"/>
<name>A0A0A9GIC2_ARUDO</name>
<evidence type="ECO:0000313" key="1">
    <source>
        <dbReference type="EMBL" id="JAE24875.1"/>
    </source>
</evidence>
<sequence>MNTAAYGVTDYKGTSRRASSSANTFLNSGMLSGSRDSTSARAPSFPVTFITYTKPL</sequence>
<reference evidence="1" key="1">
    <citation type="submission" date="2014-09" db="EMBL/GenBank/DDBJ databases">
        <authorList>
            <person name="Magalhaes I.L.F."/>
            <person name="Oliveira U."/>
            <person name="Santos F.R."/>
            <person name="Vidigal T.H.D.A."/>
            <person name="Brescovit A.D."/>
            <person name="Santos A.J."/>
        </authorList>
    </citation>
    <scope>NUCLEOTIDE SEQUENCE</scope>
    <source>
        <tissue evidence="1">Shoot tissue taken approximately 20 cm above the soil surface</tissue>
    </source>
</reference>
<reference evidence="1" key="2">
    <citation type="journal article" date="2015" name="Data Brief">
        <title>Shoot transcriptome of the giant reed, Arundo donax.</title>
        <authorList>
            <person name="Barrero R.A."/>
            <person name="Guerrero F.D."/>
            <person name="Moolhuijzen P."/>
            <person name="Goolsby J.A."/>
            <person name="Tidwell J."/>
            <person name="Bellgard S.E."/>
            <person name="Bellgard M.I."/>
        </authorList>
    </citation>
    <scope>NUCLEOTIDE SEQUENCE</scope>
    <source>
        <tissue evidence="1">Shoot tissue taken approximately 20 cm above the soil surface</tissue>
    </source>
</reference>
<protein>
    <submittedName>
        <fullName evidence="1">Uncharacterized protein</fullName>
    </submittedName>
</protein>
<dbReference type="EMBL" id="GBRH01173021">
    <property type="protein sequence ID" value="JAE24875.1"/>
    <property type="molecule type" value="Transcribed_RNA"/>
</dbReference>